<gene>
    <name evidence="1" type="ORF">PHMEG_00017274</name>
</gene>
<protein>
    <submittedName>
        <fullName evidence="1">Reverse transcriptase</fullName>
    </submittedName>
</protein>
<comment type="caution">
    <text evidence="1">The sequence shown here is derived from an EMBL/GenBank/DDBJ whole genome shotgun (WGS) entry which is preliminary data.</text>
</comment>
<evidence type="ECO:0000313" key="1">
    <source>
        <dbReference type="EMBL" id="OWZ09944.1"/>
    </source>
</evidence>
<dbReference type="AlphaFoldDB" id="A0A225VXS3"/>
<keyword evidence="1" id="KW-0548">Nucleotidyltransferase</keyword>
<keyword evidence="1" id="KW-0808">Transferase</keyword>
<dbReference type="GO" id="GO:0003964">
    <property type="term" value="F:RNA-directed DNA polymerase activity"/>
    <property type="evidence" value="ECO:0007669"/>
    <property type="project" value="UniProtKB-KW"/>
</dbReference>
<dbReference type="EMBL" id="NBNE01002613">
    <property type="protein sequence ID" value="OWZ09944.1"/>
    <property type="molecule type" value="Genomic_DNA"/>
</dbReference>
<sequence length="311" mass="34312">MIKNIIWSGAFTCEVLGNKAWIDADLAAMPRSKGGLGAPLLRKELMALAATVVASWARDGTTAGHVVGDVLQYSGDSNRAPKVYVAPMEFAPPQLKLAWKANLWDTGREVITKVGLHERSKDSEEMVTALTLLAVAFEGLSFSWYERHLLVDVAALLGSVHRSYLTNEKEGCGTVCTEWLPYLVSSELRLYDGVKGRITTTRDFSRILGNGYRLRDSIHRRRLGAGRIIFTPLRTQADCNPRVVAQLRQLVVVLVTNFHILLYTGLANDALRLDALPLDHPFQARMNKIGQPVARLTADTVSSPIHLPVNS</sequence>
<accession>A0A225VXS3</accession>
<organism evidence="1 2">
    <name type="scientific">Phytophthora megakarya</name>
    <dbReference type="NCBI Taxonomy" id="4795"/>
    <lineage>
        <taxon>Eukaryota</taxon>
        <taxon>Sar</taxon>
        <taxon>Stramenopiles</taxon>
        <taxon>Oomycota</taxon>
        <taxon>Peronosporomycetes</taxon>
        <taxon>Peronosporales</taxon>
        <taxon>Peronosporaceae</taxon>
        <taxon>Phytophthora</taxon>
    </lineage>
</organism>
<reference evidence="2" key="1">
    <citation type="submission" date="2017-03" db="EMBL/GenBank/DDBJ databases">
        <title>Phytopthora megakarya and P. palmivora, two closely related causual agents of cacao black pod achieved similar genome size and gene model numbers by different mechanisms.</title>
        <authorList>
            <person name="Ali S."/>
            <person name="Shao J."/>
            <person name="Larry D.J."/>
            <person name="Kronmiller B."/>
            <person name="Shen D."/>
            <person name="Strem M.D."/>
            <person name="Melnick R.L."/>
            <person name="Guiltinan M.J."/>
            <person name="Tyler B.M."/>
            <person name="Meinhardt L.W."/>
            <person name="Bailey B.A."/>
        </authorList>
    </citation>
    <scope>NUCLEOTIDE SEQUENCE [LARGE SCALE GENOMIC DNA]</scope>
    <source>
        <strain evidence="2">zdho120</strain>
    </source>
</reference>
<name>A0A225VXS3_9STRA</name>
<proteinExistence type="predicted"/>
<evidence type="ECO:0000313" key="2">
    <source>
        <dbReference type="Proteomes" id="UP000198211"/>
    </source>
</evidence>
<keyword evidence="2" id="KW-1185">Reference proteome</keyword>
<dbReference type="Proteomes" id="UP000198211">
    <property type="component" value="Unassembled WGS sequence"/>
</dbReference>
<keyword evidence="1" id="KW-0695">RNA-directed DNA polymerase</keyword>